<reference evidence="3" key="1">
    <citation type="submission" date="2022-02" db="EMBL/GenBank/DDBJ databases">
        <title>Emergence and expansion in Europe of a Vibrio aestuarianus clonal complex pathogenic for oysters.</title>
        <authorList>
            <person name="Mesnil A."/>
            <person name="Travers M.-A."/>
        </authorList>
    </citation>
    <scope>NUCLEOTIDE SEQUENCE</scope>
    <source>
        <strain evidence="3">U29</strain>
    </source>
</reference>
<dbReference type="RefSeq" id="WP_301064442.1">
    <property type="nucleotide sequence ID" value="NZ_CP118709.1"/>
</dbReference>
<dbReference type="PANTHER" id="PTHR22916:SF3">
    <property type="entry name" value="UDP-GLCNAC:BETAGAL BETA-1,3-N-ACETYLGLUCOSAMINYLTRANSFERASE-LIKE PROTEIN 1"/>
    <property type="match status" value="1"/>
</dbReference>
<dbReference type="Pfam" id="PF00535">
    <property type="entry name" value="Glycos_transf_2"/>
    <property type="match status" value="1"/>
</dbReference>
<protein>
    <submittedName>
        <fullName evidence="3">Glycosyltransferase family A protein</fullName>
    </submittedName>
</protein>
<dbReference type="SUPFAM" id="SSF53448">
    <property type="entry name" value="Nucleotide-diphospho-sugar transferases"/>
    <property type="match status" value="1"/>
</dbReference>
<dbReference type="Gene3D" id="3.90.550.10">
    <property type="entry name" value="Spore Coat Polysaccharide Biosynthesis Protein SpsA, Chain A"/>
    <property type="match status" value="1"/>
</dbReference>
<name>A0AAX3U194_9VIBR</name>
<dbReference type="PANTHER" id="PTHR22916">
    <property type="entry name" value="GLYCOSYLTRANSFERASE"/>
    <property type="match status" value="1"/>
</dbReference>
<dbReference type="Proteomes" id="UP001239257">
    <property type="component" value="Chromosome 1"/>
</dbReference>
<gene>
    <name evidence="3" type="ORF">PYE51_11600</name>
</gene>
<evidence type="ECO:0000313" key="3">
    <source>
        <dbReference type="EMBL" id="WGK81269.1"/>
    </source>
</evidence>
<feature type="transmembrane region" description="Helical" evidence="1">
    <location>
        <begin position="258"/>
        <end position="275"/>
    </location>
</feature>
<dbReference type="InterPro" id="IPR001173">
    <property type="entry name" value="Glyco_trans_2-like"/>
</dbReference>
<keyword evidence="1" id="KW-0812">Transmembrane</keyword>
<evidence type="ECO:0000256" key="1">
    <source>
        <dbReference type="SAM" id="Phobius"/>
    </source>
</evidence>
<dbReference type="EMBL" id="CP118709">
    <property type="protein sequence ID" value="WGK81269.1"/>
    <property type="molecule type" value="Genomic_DNA"/>
</dbReference>
<dbReference type="CDD" id="cd00761">
    <property type="entry name" value="Glyco_tranf_GTA_type"/>
    <property type="match status" value="1"/>
</dbReference>
<keyword evidence="1" id="KW-1133">Transmembrane helix</keyword>
<accession>A0AAX3U194</accession>
<dbReference type="InterPro" id="IPR029044">
    <property type="entry name" value="Nucleotide-diphossugar_trans"/>
</dbReference>
<dbReference type="AlphaFoldDB" id="A0AAX3U194"/>
<feature type="domain" description="Glycosyltransferase 2-like" evidence="2">
    <location>
        <begin position="4"/>
        <end position="136"/>
    </location>
</feature>
<organism evidence="3 4">
    <name type="scientific">Vibrio aestuarianus</name>
    <dbReference type="NCBI Taxonomy" id="28171"/>
    <lineage>
        <taxon>Bacteria</taxon>
        <taxon>Pseudomonadati</taxon>
        <taxon>Pseudomonadota</taxon>
        <taxon>Gammaproteobacteria</taxon>
        <taxon>Vibrionales</taxon>
        <taxon>Vibrionaceae</taxon>
        <taxon>Vibrio</taxon>
    </lineage>
</organism>
<keyword evidence="1" id="KW-0472">Membrane</keyword>
<proteinExistence type="predicted"/>
<sequence>MFLSIITATYNRAHCLERLANSIIEQSSSALSMIEWIVIDDGSQDETKSLVHRLINKSQHLLSIQYEFQANQGKHSAINTGVGLCRGEYVMIIDSDDLLVSGALERLIKDVSESQSVVTAFLYGNNQHQFAQSYYDVNEYLGLKGDKALVFCKHALQSHPFPVFKHERFVTESVVWNRIMDAEPIHCINVTVTTGEYLSDGLSSQYLSLLANNPRGVMALVETNMGLKEFGLNVLKQTAYHFSTVVSMPRCFSLLKKYPLFKSSLLIVSSYYVAFKRRARKR</sequence>
<evidence type="ECO:0000313" key="4">
    <source>
        <dbReference type="Proteomes" id="UP001239257"/>
    </source>
</evidence>
<dbReference type="GO" id="GO:0016758">
    <property type="term" value="F:hexosyltransferase activity"/>
    <property type="evidence" value="ECO:0007669"/>
    <property type="project" value="UniProtKB-ARBA"/>
</dbReference>
<evidence type="ECO:0000259" key="2">
    <source>
        <dbReference type="Pfam" id="PF00535"/>
    </source>
</evidence>